<reference evidence="2 3" key="1">
    <citation type="journal article" date="2013" name="ISME J.">
        <title>Comparative genomics of pathogenic lineages of Vibrio nigripulchritudo identifies virulence-associated traits.</title>
        <authorList>
            <person name="Goudenege D."/>
            <person name="Labreuche Y."/>
            <person name="Krin E."/>
            <person name="Ansquer D."/>
            <person name="Mangenot S."/>
            <person name="Calteau A."/>
            <person name="Medigue C."/>
            <person name="Mazel D."/>
            <person name="Polz M.F."/>
            <person name="Le Roux F."/>
        </authorList>
    </citation>
    <scope>NUCLEOTIDE SEQUENCE [LARGE SCALE GENOMIC DNA]</scope>
    <source>
        <strain evidence="2 3">SOn1</strain>
    </source>
</reference>
<feature type="region of interest" description="Disordered" evidence="1">
    <location>
        <begin position="1"/>
        <end position="32"/>
    </location>
</feature>
<evidence type="ECO:0008006" key="4">
    <source>
        <dbReference type="Google" id="ProtNLM"/>
    </source>
</evidence>
<evidence type="ECO:0000313" key="3">
    <source>
        <dbReference type="Proteomes" id="UP000018211"/>
    </source>
</evidence>
<feature type="compositionally biased region" description="Basic and acidic residues" evidence="1">
    <location>
        <begin position="10"/>
        <end position="26"/>
    </location>
</feature>
<name>A0AAV2W0V1_9VIBR</name>
<accession>A0AAV2W0V1</accession>
<gene>
    <name evidence="2" type="ORF">VIBNISOn1_p0017</name>
</gene>
<organism evidence="2 3">
    <name type="scientific">Vibrio nigripulchritudo SOn1</name>
    <dbReference type="NCBI Taxonomy" id="1238450"/>
    <lineage>
        <taxon>Bacteria</taxon>
        <taxon>Pseudomonadati</taxon>
        <taxon>Pseudomonadota</taxon>
        <taxon>Gammaproteobacteria</taxon>
        <taxon>Vibrionales</taxon>
        <taxon>Vibrionaceae</taxon>
        <taxon>Vibrio</taxon>
    </lineage>
</organism>
<dbReference type="EMBL" id="CAOF01000198">
    <property type="protein sequence ID" value="CCO50181.1"/>
    <property type="molecule type" value="Genomic_DNA"/>
</dbReference>
<dbReference type="AlphaFoldDB" id="A0AAV2W0V1"/>
<evidence type="ECO:0000313" key="2">
    <source>
        <dbReference type="EMBL" id="CCO50181.1"/>
    </source>
</evidence>
<dbReference type="Proteomes" id="UP000018211">
    <property type="component" value="Unassembled WGS sequence"/>
</dbReference>
<sequence length="60" mass="6715">MLENAAPVRVTRESKSPVEETPKEMLGEANSERQSWNDIRHLRKTNGHQIGISALSVCLV</sequence>
<evidence type="ECO:0000256" key="1">
    <source>
        <dbReference type="SAM" id="MobiDB-lite"/>
    </source>
</evidence>
<comment type="caution">
    <text evidence="2">The sequence shown here is derived from an EMBL/GenBank/DDBJ whole genome shotgun (WGS) entry which is preliminary data.</text>
</comment>
<proteinExistence type="predicted"/>
<protein>
    <recommendedName>
        <fullName evidence="4">Transposase</fullName>
    </recommendedName>
</protein>